<dbReference type="Gene3D" id="3.30.70.380">
    <property type="entry name" value="Ferrodoxin-fold anticodon-binding domain"/>
    <property type="match status" value="1"/>
</dbReference>
<feature type="binding site" evidence="15">
    <location>
        <position position="464"/>
    </location>
    <ligand>
        <name>Mg(2+)</name>
        <dbReference type="ChEBI" id="CHEBI:18420"/>
        <note>shared with alpha subunit</note>
    </ligand>
</feature>
<evidence type="ECO:0000313" key="20">
    <source>
        <dbReference type="EMBL" id="MBC8432191.1"/>
    </source>
</evidence>
<dbReference type="SUPFAM" id="SSF55681">
    <property type="entry name" value="Class II aaRS and biotin synthetases"/>
    <property type="match status" value="1"/>
</dbReference>
<comment type="caution">
    <text evidence="20">The sequence shown here is derived from an EMBL/GenBank/DDBJ whole genome shotgun (WGS) entry which is preliminary data.</text>
</comment>
<protein>
    <recommendedName>
        <fullName evidence="15">Phenylalanine--tRNA ligase beta subunit</fullName>
        <ecNumber evidence="15">6.1.1.20</ecNumber>
    </recommendedName>
    <alternativeName>
        <fullName evidence="15">Phenylalanyl-tRNA synthetase beta subunit</fullName>
        <shortName evidence="15">PheRS</shortName>
    </alternativeName>
</protein>
<dbReference type="PROSITE" id="PS50886">
    <property type="entry name" value="TRBD"/>
    <property type="match status" value="1"/>
</dbReference>
<proteinExistence type="inferred from homology"/>
<evidence type="ECO:0000256" key="10">
    <source>
        <dbReference type="ARBA" id="ARBA00022842"/>
    </source>
</evidence>
<keyword evidence="12 15" id="KW-0648">Protein biosynthesis</keyword>
<keyword evidence="6 15" id="KW-0436">Ligase</keyword>
<reference evidence="20 21" key="1">
    <citation type="submission" date="2020-08" db="EMBL/GenBank/DDBJ databases">
        <title>Bridging the membrane lipid divide: bacteria of the FCB group superphylum have the potential to synthesize archaeal ether lipids.</title>
        <authorList>
            <person name="Villanueva L."/>
            <person name="Von Meijenfeldt F.A.B."/>
            <person name="Westbye A.B."/>
            <person name="Yadav S."/>
            <person name="Hopmans E.C."/>
            <person name="Dutilh B.E."/>
            <person name="Sinninghe Damste J.S."/>
        </authorList>
    </citation>
    <scope>NUCLEOTIDE SEQUENCE [LARGE SCALE GENOMIC DNA]</scope>
    <source>
        <strain evidence="20">NIOZ-UU17</strain>
    </source>
</reference>
<dbReference type="GO" id="GO:0000287">
    <property type="term" value="F:magnesium ion binding"/>
    <property type="evidence" value="ECO:0007669"/>
    <property type="project" value="UniProtKB-UniRule"/>
</dbReference>
<dbReference type="InterPro" id="IPR033714">
    <property type="entry name" value="tRNA_bind_bactPheRS"/>
</dbReference>
<dbReference type="InterPro" id="IPR041616">
    <property type="entry name" value="PheRS_beta_core"/>
</dbReference>
<evidence type="ECO:0000313" key="21">
    <source>
        <dbReference type="Proteomes" id="UP000605201"/>
    </source>
</evidence>
<dbReference type="GO" id="GO:0005524">
    <property type="term" value="F:ATP binding"/>
    <property type="evidence" value="ECO:0007669"/>
    <property type="project" value="UniProtKB-UniRule"/>
</dbReference>
<evidence type="ECO:0000259" key="17">
    <source>
        <dbReference type="PROSITE" id="PS50886"/>
    </source>
</evidence>
<keyword evidence="4 15" id="KW-0963">Cytoplasm</keyword>
<dbReference type="SMART" id="SM00896">
    <property type="entry name" value="FDX-ACB"/>
    <property type="match status" value="1"/>
</dbReference>
<gene>
    <name evidence="15" type="primary">pheT</name>
    <name evidence="20" type="ORF">H8D96_09745</name>
</gene>
<dbReference type="SUPFAM" id="SSF50249">
    <property type="entry name" value="Nucleic acid-binding proteins"/>
    <property type="match status" value="1"/>
</dbReference>
<dbReference type="InterPro" id="IPR002547">
    <property type="entry name" value="tRNA-bd_dom"/>
</dbReference>
<feature type="domain" description="B5" evidence="19">
    <location>
        <begin position="401"/>
        <end position="477"/>
    </location>
</feature>
<dbReference type="InterPro" id="IPR004532">
    <property type="entry name" value="Phe-tRNA-ligase_IIc_bsu_bact"/>
</dbReference>
<evidence type="ECO:0000256" key="11">
    <source>
        <dbReference type="ARBA" id="ARBA00022884"/>
    </source>
</evidence>
<dbReference type="InterPro" id="IPR005146">
    <property type="entry name" value="B3/B4_tRNA-bd"/>
</dbReference>
<dbReference type="Pfam" id="PF03483">
    <property type="entry name" value="B3_4"/>
    <property type="match status" value="1"/>
</dbReference>
<feature type="domain" description="TRNA-binding" evidence="17">
    <location>
        <begin position="39"/>
        <end position="147"/>
    </location>
</feature>
<dbReference type="PANTHER" id="PTHR10947">
    <property type="entry name" value="PHENYLALANYL-TRNA SYNTHETASE BETA CHAIN AND LEUCINE-RICH REPEAT-CONTAINING PROTEIN 47"/>
    <property type="match status" value="1"/>
</dbReference>
<accession>A0A8J6P285</accession>
<dbReference type="GO" id="GO:0004826">
    <property type="term" value="F:phenylalanine-tRNA ligase activity"/>
    <property type="evidence" value="ECO:0007669"/>
    <property type="project" value="UniProtKB-UniRule"/>
</dbReference>
<dbReference type="Gene3D" id="2.40.50.140">
    <property type="entry name" value="Nucleic acid-binding proteins"/>
    <property type="match status" value="1"/>
</dbReference>
<organism evidence="20 21">
    <name type="scientific">Candidatus Desulfatibia vada</name>
    <dbReference type="NCBI Taxonomy" id="2841696"/>
    <lineage>
        <taxon>Bacteria</taxon>
        <taxon>Pseudomonadati</taxon>
        <taxon>Thermodesulfobacteriota</taxon>
        <taxon>Desulfobacteria</taxon>
        <taxon>Desulfobacterales</taxon>
        <taxon>Desulfobacterales incertae sedis</taxon>
        <taxon>Candidatus Desulfatibia</taxon>
    </lineage>
</organism>
<dbReference type="NCBIfam" id="NF045760">
    <property type="entry name" value="YtpR"/>
    <property type="match status" value="1"/>
</dbReference>
<comment type="similarity">
    <text evidence="2 15">Belongs to the phenylalanyl-tRNA synthetase beta subunit family. Type 1 subfamily.</text>
</comment>
<dbReference type="InterPro" id="IPR045060">
    <property type="entry name" value="Phe-tRNA-ligase_IIc_bsu"/>
</dbReference>
<evidence type="ECO:0000259" key="18">
    <source>
        <dbReference type="PROSITE" id="PS51447"/>
    </source>
</evidence>
<dbReference type="CDD" id="cd00769">
    <property type="entry name" value="PheRS_beta_core"/>
    <property type="match status" value="1"/>
</dbReference>
<dbReference type="CDD" id="cd02796">
    <property type="entry name" value="tRNA_bind_bactPheRS"/>
    <property type="match status" value="1"/>
</dbReference>
<feature type="binding site" evidence="15">
    <location>
        <position position="455"/>
    </location>
    <ligand>
        <name>Mg(2+)</name>
        <dbReference type="ChEBI" id="CHEBI:18420"/>
        <note>shared with alpha subunit</note>
    </ligand>
</feature>
<evidence type="ECO:0000256" key="14">
    <source>
        <dbReference type="ARBA" id="ARBA00049255"/>
    </source>
</evidence>
<dbReference type="InterPro" id="IPR036690">
    <property type="entry name" value="Fdx_antiC-bd_sf"/>
</dbReference>
<keyword evidence="8 15" id="KW-0547">Nucleotide-binding</keyword>
<evidence type="ECO:0000256" key="6">
    <source>
        <dbReference type="ARBA" id="ARBA00022598"/>
    </source>
</evidence>
<comment type="catalytic activity">
    <reaction evidence="14 15">
        <text>tRNA(Phe) + L-phenylalanine + ATP = L-phenylalanyl-tRNA(Phe) + AMP + diphosphate + H(+)</text>
        <dbReference type="Rhea" id="RHEA:19413"/>
        <dbReference type="Rhea" id="RHEA-COMP:9668"/>
        <dbReference type="Rhea" id="RHEA-COMP:9699"/>
        <dbReference type="ChEBI" id="CHEBI:15378"/>
        <dbReference type="ChEBI" id="CHEBI:30616"/>
        <dbReference type="ChEBI" id="CHEBI:33019"/>
        <dbReference type="ChEBI" id="CHEBI:58095"/>
        <dbReference type="ChEBI" id="CHEBI:78442"/>
        <dbReference type="ChEBI" id="CHEBI:78531"/>
        <dbReference type="ChEBI" id="CHEBI:456215"/>
        <dbReference type="EC" id="6.1.1.20"/>
    </reaction>
</comment>
<evidence type="ECO:0000256" key="16">
    <source>
        <dbReference type="PROSITE-ProRule" id="PRU00209"/>
    </source>
</evidence>
<evidence type="ECO:0000256" key="12">
    <source>
        <dbReference type="ARBA" id="ARBA00022917"/>
    </source>
</evidence>
<keyword evidence="9 15" id="KW-0067">ATP-binding</keyword>
<dbReference type="InterPro" id="IPR009061">
    <property type="entry name" value="DNA-bd_dom_put_sf"/>
</dbReference>
<comment type="subcellular location">
    <subcellularLocation>
        <location evidence="1 15">Cytoplasm</location>
    </subcellularLocation>
</comment>
<dbReference type="Gene3D" id="3.30.930.10">
    <property type="entry name" value="Bira Bifunctional Protein, Domain 2"/>
    <property type="match status" value="1"/>
</dbReference>
<dbReference type="AlphaFoldDB" id="A0A8J6P285"/>
<feature type="binding site" evidence="15">
    <location>
        <position position="461"/>
    </location>
    <ligand>
        <name>Mg(2+)</name>
        <dbReference type="ChEBI" id="CHEBI:18420"/>
        <note>shared with alpha subunit</note>
    </ligand>
</feature>
<evidence type="ECO:0000256" key="2">
    <source>
        <dbReference type="ARBA" id="ARBA00008653"/>
    </source>
</evidence>
<dbReference type="EC" id="6.1.1.20" evidence="15"/>
<dbReference type="NCBIfam" id="TIGR00472">
    <property type="entry name" value="pheT_bact"/>
    <property type="match status" value="1"/>
</dbReference>
<dbReference type="Pfam" id="PF01588">
    <property type="entry name" value="tRNA_bind"/>
    <property type="match status" value="1"/>
</dbReference>
<keyword evidence="13 15" id="KW-0030">Aminoacyl-tRNA synthetase</keyword>
<dbReference type="InterPro" id="IPR012340">
    <property type="entry name" value="NA-bd_OB-fold"/>
</dbReference>
<dbReference type="PROSITE" id="PS51483">
    <property type="entry name" value="B5"/>
    <property type="match status" value="1"/>
</dbReference>
<evidence type="ECO:0000256" key="13">
    <source>
        <dbReference type="ARBA" id="ARBA00023146"/>
    </source>
</evidence>
<evidence type="ECO:0000259" key="19">
    <source>
        <dbReference type="PROSITE" id="PS51483"/>
    </source>
</evidence>
<dbReference type="InterPro" id="IPR020825">
    <property type="entry name" value="Phe-tRNA_synthase-like_B3/B4"/>
</dbReference>
<keyword evidence="11 16" id="KW-0694">RNA-binding</keyword>
<evidence type="ECO:0000256" key="9">
    <source>
        <dbReference type="ARBA" id="ARBA00022840"/>
    </source>
</evidence>
<dbReference type="Gene3D" id="3.30.56.10">
    <property type="match status" value="2"/>
</dbReference>
<keyword evidence="10 15" id="KW-0460">Magnesium</keyword>
<sequence length="805" mass="89870">MKVSLSWLTQYVDVDMPPEDLADALTMAGLEVESVSDRYEYLDRVVVGRIAKIASHPQADNLKICQVDVGYRVIPVVCGAPNVKKDMLAPCALPGICLPDGNIIKKDLIRGVTSEGMLCSEAELGLGASRAGIMELASKFSPGDPLNQALGLSDPVFEIDLTPNRADCLSIIGIGREVAAFKNTKVKYPEISLPESCDDISNYTSVKILDPDFCPRYAAMLVVDVKVGPSPFWLQDRLISIGLKPINNVVDATNFVMMETGQPLHAFDFDRLAENRIVVRVAQQDETFTTLDQKERRLDPEMLMICDGEKPVAIGGVMGGLNSEVENTTTRVLLESAYFDPVCIRKTAKKLVLSTDASHRFERGVDPRGTTAALHRVAQLIVEISSGKLISGTIDEHPKPLPDKIIDCSVNALNSHLGTRLDQNEIESFLRSIEFDVEKIDNDKLRVFPPSCRVDISRFEDLTEEIARLLGYDNIKTTFPLIPADDRKASRRVDSRARIKHLMTGMGFTEVINYSFINKLSCDRLQIRPDDPKRNQVEILNRLSEDQSVMRTSLVPGLLETMHRNLAMQNKNLKLFEMGNVFFSTGEIESQPIEVEMLAGLWTGIRNDALWFSEEINCDFYDLKGVVEELLKSLGVVNGAFTLMPPEFCCYTKTGYTAQVFITDEPLGLLGELHPNVLGNYDLKQTAYIFELNFDLLLKQIPTMKSARPIPKFPATARDITLIVDKNVEALKILKCVETLDQDLVESLYLFDVFEGDPTPSDKKSISFRITYRSFQETLDDDKVNRIHKNIADSLLKEFDAALPA</sequence>
<dbReference type="PANTHER" id="PTHR10947:SF0">
    <property type="entry name" value="PHENYLALANINE--TRNA LIGASE BETA SUBUNIT"/>
    <property type="match status" value="1"/>
</dbReference>
<comment type="subunit">
    <text evidence="3 15">Tetramer of two alpha and two beta subunits.</text>
</comment>
<evidence type="ECO:0000256" key="4">
    <source>
        <dbReference type="ARBA" id="ARBA00022490"/>
    </source>
</evidence>
<dbReference type="InterPro" id="IPR045864">
    <property type="entry name" value="aa-tRNA-synth_II/BPL/LPL"/>
</dbReference>
<dbReference type="EMBL" id="JACNIG010000210">
    <property type="protein sequence ID" value="MBC8432191.1"/>
    <property type="molecule type" value="Genomic_DNA"/>
</dbReference>
<evidence type="ECO:0000256" key="8">
    <source>
        <dbReference type="ARBA" id="ARBA00022741"/>
    </source>
</evidence>
<dbReference type="Pfam" id="PF03147">
    <property type="entry name" value="FDX-ACB"/>
    <property type="match status" value="1"/>
</dbReference>
<dbReference type="SUPFAM" id="SSF54991">
    <property type="entry name" value="Anticodon-binding domain of PheRS"/>
    <property type="match status" value="1"/>
</dbReference>
<dbReference type="GO" id="GO:0000049">
    <property type="term" value="F:tRNA binding"/>
    <property type="evidence" value="ECO:0007669"/>
    <property type="project" value="UniProtKB-UniRule"/>
</dbReference>
<keyword evidence="5 16" id="KW-0820">tRNA-binding</keyword>
<comment type="cofactor">
    <cofactor evidence="15">
        <name>Mg(2+)</name>
        <dbReference type="ChEBI" id="CHEBI:18420"/>
    </cofactor>
    <text evidence="15">Binds 2 magnesium ions per tetramer.</text>
</comment>
<dbReference type="InterPro" id="IPR005121">
    <property type="entry name" value="Fdx_antiC-bd"/>
</dbReference>
<dbReference type="Pfam" id="PF17759">
    <property type="entry name" value="tRNA_synthFbeta"/>
    <property type="match status" value="1"/>
</dbReference>
<evidence type="ECO:0000256" key="5">
    <source>
        <dbReference type="ARBA" id="ARBA00022555"/>
    </source>
</evidence>
<feature type="domain" description="FDX-ACB" evidence="18">
    <location>
        <begin position="711"/>
        <end position="804"/>
    </location>
</feature>
<dbReference type="SMART" id="SM00874">
    <property type="entry name" value="B5"/>
    <property type="match status" value="1"/>
</dbReference>
<dbReference type="InterPro" id="IPR005147">
    <property type="entry name" value="tRNA_synthase_B5-dom"/>
</dbReference>
<dbReference type="GO" id="GO:0006432">
    <property type="term" value="P:phenylalanyl-tRNA aminoacylation"/>
    <property type="evidence" value="ECO:0007669"/>
    <property type="project" value="UniProtKB-UniRule"/>
</dbReference>
<keyword evidence="7 15" id="KW-0479">Metal-binding</keyword>
<evidence type="ECO:0000256" key="15">
    <source>
        <dbReference type="HAMAP-Rule" id="MF_00283"/>
    </source>
</evidence>
<dbReference type="HAMAP" id="MF_00283">
    <property type="entry name" value="Phe_tRNA_synth_beta1"/>
    <property type="match status" value="1"/>
</dbReference>
<name>A0A8J6P285_9BACT</name>
<feature type="binding site" evidence="15">
    <location>
        <position position="465"/>
    </location>
    <ligand>
        <name>Mg(2+)</name>
        <dbReference type="ChEBI" id="CHEBI:18420"/>
        <note>shared with alpha subunit</note>
    </ligand>
</feature>
<dbReference type="Pfam" id="PF03484">
    <property type="entry name" value="B5"/>
    <property type="match status" value="1"/>
</dbReference>
<dbReference type="GO" id="GO:0009328">
    <property type="term" value="C:phenylalanine-tRNA ligase complex"/>
    <property type="evidence" value="ECO:0007669"/>
    <property type="project" value="TreeGrafter"/>
</dbReference>
<dbReference type="SUPFAM" id="SSF46955">
    <property type="entry name" value="Putative DNA-binding domain"/>
    <property type="match status" value="1"/>
</dbReference>
<evidence type="ECO:0000256" key="7">
    <source>
        <dbReference type="ARBA" id="ARBA00022723"/>
    </source>
</evidence>
<dbReference type="Proteomes" id="UP000605201">
    <property type="component" value="Unassembled WGS sequence"/>
</dbReference>
<dbReference type="Gene3D" id="3.50.40.10">
    <property type="entry name" value="Phenylalanyl-trna Synthetase, Chain B, domain 3"/>
    <property type="match status" value="1"/>
</dbReference>
<dbReference type="FunFam" id="3.50.40.10:FF:000001">
    <property type="entry name" value="Phenylalanine--tRNA ligase beta subunit"/>
    <property type="match status" value="1"/>
</dbReference>
<dbReference type="PROSITE" id="PS51447">
    <property type="entry name" value="FDX_ACB"/>
    <property type="match status" value="1"/>
</dbReference>
<dbReference type="SUPFAM" id="SSF56037">
    <property type="entry name" value="PheT/TilS domain"/>
    <property type="match status" value="1"/>
</dbReference>
<dbReference type="SMART" id="SM00873">
    <property type="entry name" value="B3_4"/>
    <property type="match status" value="1"/>
</dbReference>
<evidence type="ECO:0000256" key="1">
    <source>
        <dbReference type="ARBA" id="ARBA00004496"/>
    </source>
</evidence>
<evidence type="ECO:0000256" key="3">
    <source>
        <dbReference type="ARBA" id="ARBA00011209"/>
    </source>
</evidence>